<organism evidence="1 2">
    <name type="scientific">Nesidiocoris tenuis</name>
    <dbReference type="NCBI Taxonomy" id="355587"/>
    <lineage>
        <taxon>Eukaryota</taxon>
        <taxon>Metazoa</taxon>
        <taxon>Ecdysozoa</taxon>
        <taxon>Arthropoda</taxon>
        <taxon>Hexapoda</taxon>
        <taxon>Insecta</taxon>
        <taxon>Pterygota</taxon>
        <taxon>Neoptera</taxon>
        <taxon>Paraneoptera</taxon>
        <taxon>Hemiptera</taxon>
        <taxon>Heteroptera</taxon>
        <taxon>Panheteroptera</taxon>
        <taxon>Cimicomorpha</taxon>
        <taxon>Miridae</taxon>
        <taxon>Dicyphina</taxon>
        <taxon>Nesidiocoris</taxon>
    </lineage>
</organism>
<accession>A0A6H5H4J6</accession>
<reference evidence="1 2" key="1">
    <citation type="submission" date="2020-02" db="EMBL/GenBank/DDBJ databases">
        <authorList>
            <person name="Ferguson B K."/>
        </authorList>
    </citation>
    <scope>NUCLEOTIDE SEQUENCE [LARGE SCALE GENOMIC DNA]</scope>
</reference>
<evidence type="ECO:0000313" key="2">
    <source>
        <dbReference type="Proteomes" id="UP000479000"/>
    </source>
</evidence>
<dbReference type="AlphaFoldDB" id="A0A6H5H4J6"/>
<dbReference type="Proteomes" id="UP000479000">
    <property type="component" value="Unassembled WGS sequence"/>
</dbReference>
<dbReference type="EMBL" id="CADCXU010023032">
    <property type="protein sequence ID" value="CAB0010438.1"/>
    <property type="molecule type" value="Genomic_DNA"/>
</dbReference>
<keyword evidence="2" id="KW-1185">Reference proteome</keyword>
<evidence type="ECO:0000313" key="1">
    <source>
        <dbReference type="EMBL" id="CAB0010438.1"/>
    </source>
</evidence>
<proteinExistence type="predicted"/>
<name>A0A6H5H4J6_9HEMI</name>
<protein>
    <submittedName>
        <fullName evidence="1">Uncharacterized protein</fullName>
    </submittedName>
</protein>
<sequence length="358" mass="40394">MRYFEAQSINWLIREINQAQVTHSHGQSSINYRSIAVRVSHCGSNKNAYTDAGSCRSPSTSSRIKDIFQSSGSLPGSGLAPTAIVAFYIIFMPQPRTSLHDSTENQRIHSNESKSILVGLIQWVIRSEIKWNMDFFNPPNRLEIWKLTTERVEARLTARLPRAARPSQFVVTGSADGSTTRARPPRLARHVIVILGRSRKNQKLLGLVSAARPDSANRRRKTKSEERACSFMSVHTRQIFACACSASASRRSVFRHLPSASVVSRLHRLCNRLCLIICVLLEKSVVELWKTPVLLEVQHHGVHRMQPEDIGQQGATWLNIILEILHLIRRILKLIWKIKSSICLGKFSIRLGNSIPTL</sequence>
<gene>
    <name evidence="1" type="ORF">NTEN_LOCUS15482</name>
</gene>